<dbReference type="EMBL" id="CAJNJQ010006572">
    <property type="protein sequence ID" value="CAE7231850.1"/>
    <property type="molecule type" value="Genomic_DNA"/>
</dbReference>
<dbReference type="InterPro" id="IPR044053">
    <property type="entry name" value="AsaB-like"/>
</dbReference>
<dbReference type="NCBIfam" id="NF041278">
    <property type="entry name" value="CmcJ_NvfI_EfuI"/>
    <property type="match status" value="1"/>
</dbReference>
<evidence type="ECO:0000313" key="4">
    <source>
        <dbReference type="Proteomes" id="UP000663827"/>
    </source>
</evidence>
<gene>
    <name evidence="3" type="ORF">RDB_LOCUS188169</name>
    <name evidence="2" type="ORF">RDB_LOCUS56769</name>
</gene>
<dbReference type="Proteomes" id="UP000663850">
    <property type="component" value="Unassembled WGS sequence"/>
</dbReference>
<dbReference type="GO" id="GO:0016491">
    <property type="term" value="F:oxidoreductase activity"/>
    <property type="evidence" value="ECO:0007669"/>
    <property type="project" value="InterPro"/>
</dbReference>
<dbReference type="EMBL" id="CAJMWZ010002936">
    <property type="protein sequence ID" value="CAE6466198.1"/>
    <property type="molecule type" value="Genomic_DNA"/>
</dbReference>
<comment type="caution">
    <text evidence="3">The sequence shown here is derived from an EMBL/GenBank/DDBJ whole genome shotgun (WGS) entry which is preliminary data.</text>
</comment>
<dbReference type="PANTHER" id="PTHR34598:SF3">
    <property type="entry name" value="OXIDOREDUCTASE AN1597"/>
    <property type="match status" value="1"/>
</dbReference>
<dbReference type="Proteomes" id="UP000663827">
    <property type="component" value="Unassembled WGS sequence"/>
</dbReference>
<evidence type="ECO:0008006" key="5">
    <source>
        <dbReference type="Google" id="ProtNLM"/>
    </source>
</evidence>
<accession>A0A8H3I2V5</accession>
<organism evidence="3 4">
    <name type="scientific">Rhizoctonia solani</name>
    <dbReference type="NCBI Taxonomy" id="456999"/>
    <lineage>
        <taxon>Eukaryota</taxon>
        <taxon>Fungi</taxon>
        <taxon>Dikarya</taxon>
        <taxon>Basidiomycota</taxon>
        <taxon>Agaricomycotina</taxon>
        <taxon>Agaricomycetes</taxon>
        <taxon>Cantharellales</taxon>
        <taxon>Ceratobasidiaceae</taxon>
        <taxon>Rhizoctonia</taxon>
    </lineage>
</organism>
<proteinExistence type="inferred from homology"/>
<protein>
    <recommendedName>
        <fullName evidence="5">Methyltransferase</fullName>
    </recommendedName>
</protein>
<name>A0A8H3I2V5_9AGAM</name>
<reference evidence="3" key="1">
    <citation type="submission" date="2021-01" db="EMBL/GenBank/DDBJ databases">
        <authorList>
            <person name="Kaushik A."/>
        </authorList>
    </citation>
    <scope>NUCLEOTIDE SEQUENCE</scope>
    <source>
        <strain evidence="3">AG5</strain>
        <strain evidence="2">Type strain: AG8-Rh-89/</strain>
    </source>
</reference>
<dbReference type="AlphaFoldDB" id="A0A8H3I2V5"/>
<dbReference type="PANTHER" id="PTHR34598">
    <property type="entry name" value="BLL6449 PROTEIN"/>
    <property type="match status" value="1"/>
</dbReference>
<evidence type="ECO:0000313" key="2">
    <source>
        <dbReference type="EMBL" id="CAE6466198.1"/>
    </source>
</evidence>
<comment type="similarity">
    <text evidence="1">Belongs to the asaB hydroxylase/desaturase family.</text>
</comment>
<evidence type="ECO:0000313" key="3">
    <source>
        <dbReference type="EMBL" id="CAE7231850.1"/>
    </source>
</evidence>
<sequence length="282" mass="31951">MATTADSTIDAVRTSLNYSLPNPTGSELYFNQPRPELTTSINNNLNHDSRDVMIHNLRGREQFFTLDENGFQYVKQETTANFTDKAAIVADYYQEIREFLKQQTGGHQVFIVGHRVRGSESLEEYKPLPADRTVGRPPALVVHCDRTLDSVIEAVRRHMGEQAETLLKGRVRFVNVWRPIDQVVSRDPLGVADWQTCDTSDLIQTRIDYTNLSFNAYVSQFNPKNTWYYLKDQTPSEALLIQCSDSKAGSASFCLHSAFHNPESPSDAPERKSIEVNTIIFG</sequence>
<evidence type="ECO:0000256" key="1">
    <source>
        <dbReference type="ARBA" id="ARBA00023604"/>
    </source>
</evidence>